<dbReference type="PROSITE" id="PS00626">
    <property type="entry name" value="RCC1_2"/>
    <property type="match status" value="1"/>
</dbReference>
<evidence type="ECO:0000256" key="2">
    <source>
        <dbReference type="ARBA" id="ARBA00004496"/>
    </source>
</evidence>
<dbReference type="EMBL" id="JACVVK020000171">
    <property type="protein sequence ID" value="KAK7486952.1"/>
    <property type="molecule type" value="Genomic_DNA"/>
</dbReference>
<evidence type="ECO:0000256" key="5">
    <source>
        <dbReference type="ARBA" id="ARBA00022490"/>
    </source>
</evidence>
<gene>
    <name evidence="20" type="ORF">BaRGS_00021768</name>
</gene>
<evidence type="ECO:0000256" key="13">
    <source>
        <dbReference type="PROSITE-ProRule" id="PRU00228"/>
    </source>
</evidence>
<feature type="repeat" description="RCC1" evidence="14">
    <location>
        <begin position="519"/>
        <end position="570"/>
    </location>
</feature>
<dbReference type="FunFam" id="2.30.30.40:FF:000074">
    <property type="entry name" value="E3 ubiquitin-protein ligase HERC2 isoform X1"/>
    <property type="match status" value="1"/>
</dbReference>
<dbReference type="SMART" id="SM01117">
    <property type="entry name" value="Cyt-b5"/>
    <property type="match status" value="1"/>
</dbReference>
<evidence type="ECO:0000256" key="8">
    <source>
        <dbReference type="ARBA" id="ARBA00022723"/>
    </source>
</evidence>
<feature type="region of interest" description="Disordered" evidence="15">
    <location>
        <begin position="110"/>
        <end position="139"/>
    </location>
</feature>
<evidence type="ECO:0000259" key="16">
    <source>
        <dbReference type="PROSITE" id="PS50135"/>
    </source>
</evidence>
<keyword evidence="11" id="KW-0833">Ubl conjugation pathway</keyword>
<dbReference type="Pfam" id="PF03256">
    <property type="entry name" value="ANAPC10"/>
    <property type="match status" value="1"/>
</dbReference>
<evidence type="ECO:0000256" key="6">
    <source>
        <dbReference type="ARBA" id="ARBA00022553"/>
    </source>
</evidence>
<feature type="region of interest" description="Disordered" evidence="15">
    <location>
        <begin position="1993"/>
        <end position="2031"/>
    </location>
</feature>
<keyword evidence="21" id="KW-1185">Reference proteome</keyword>
<dbReference type="InterPro" id="IPR037976">
    <property type="entry name" value="HERC2_APC10"/>
</dbReference>
<dbReference type="SUPFAM" id="SSF55856">
    <property type="entry name" value="Cytochrome b5-like heme/steroid binding domain"/>
    <property type="match status" value="1"/>
</dbReference>
<dbReference type="Gene3D" id="2.30.30.40">
    <property type="entry name" value="SH3 Domains"/>
    <property type="match status" value="1"/>
</dbReference>
<feature type="domain" description="Cytochrome b5 heme-binding" evidence="17">
    <location>
        <begin position="1198"/>
        <end position="1274"/>
    </location>
</feature>
<dbReference type="SUPFAM" id="SSF63748">
    <property type="entry name" value="Tudor/PWWP/MBT"/>
    <property type="match status" value="1"/>
</dbReference>
<dbReference type="InterPro" id="IPR037252">
    <property type="entry name" value="Mib_Herc2_sf"/>
</dbReference>
<evidence type="ECO:0000256" key="15">
    <source>
        <dbReference type="SAM" id="MobiDB-lite"/>
    </source>
</evidence>
<evidence type="ECO:0000256" key="7">
    <source>
        <dbReference type="ARBA" id="ARBA00022679"/>
    </source>
</evidence>
<feature type="repeat" description="RCC1" evidence="14">
    <location>
        <begin position="3129"/>
        <end position="3180"/>
    </location>
</feature>
<dbReference type="InterPro" id="IPR043145">
    <property type="entry name" value="Znf_ZZ_sf"/>
</dbReference>
<dbReference type="Pfam" id="PF06701">
    <property type="entry name" value="MIB_HERC2"/>
    <property type="match status" value="1"/>
</dbReference>
<dbReference type="Gene3D" id="2.30.30.30">
    <property type="match status" value="1"/>
</dbReference>
<protein>
    <recommendedName>
        <fullName evidence="4">HECT-type E3 ubiquitin transferase</fullName>
        <ecNumber evidence="4">2.3.2.26</ecNumber>
    </recommendedName>
</protein>
<dbReference type="GO" id="GO:0061630">
    <property type="term" value="F:ubiquitin protein ligase activity"/>
    <property type="evidence" value="ECO:0007669"/>
    <property type="project" value="UniProtKB-EC"/>
</dbReference>
<dbReference type="FunFam" id="2.130.10.30:FF:000004">
    <property type="entry name" value="E3 ubiquitin-protein ligase HERC2 isoform X2"/>
    <property type="match status" value="1"/>
</dbReference>
<dbReference type="PROSITE" id="PS51284">
    <property type="entry name" value="DOC"/>
    <property type="match status" value="1"/>
</dbReference>
<dbReference type="SUPFAM" id="SSF50985">
    <property type="entry name" value="RCC1/BLIP-II"/>
    <property type="match status" value="3"/>
</dbReference>
<evidence type="ECO:0000256" key="11">
    <source>
        <dbReference type="ARBA" id="ARBA00022786"/>
    </source>
</evidence>
<feature type="repeat" description="RCC1" evidence="14">
    <location>
        <begin position="3339"/>
        <end position="3390"/>
    </location>
</feature>
<dbReference type="PROSITE" id="PS50135">
    <property type="entry name" value="ZF_ZZ_2"/>
    <property type="match status" value="1"/>
</dbReference>
<dbReference type="Pfam" id="PF00569">
    <property type="entry name" value="ZZ"/>
    <property type="match status" value="1"/>
</dbReference>
<feature type="repeat" description="RCC1" evidence="14">
    <location>
        <begin position="3022"/>
        <end position="3073"/>
    </location>
</feature>
<evidence type="ECO:0000313" key="21">
    <source>
        <dbReference type="Proteomes" id="UP001519460"/>
    </source>
</evidence>
<feature type="non-terminal residue" evidence="20">
    <location>
        <position position="3474"/>
    </location>
</feature>
<keyword evidence="12" id="KW-0862">Zinc</keyword>
<feature type="region of interest" description="Disordered" evidence="15">
    <location>
        <begin position="1346"/>
        <end position="1373"/>
    </location>
</feature>
<dbReference type="InterPro" id="IPR058923">
    <property type="entry name" value="RCC1-like_dom"/>
</dbReference>
<dbReference type="InterPro" id="IPR009091">
    <property type="entry name" value="RCC1/BLIP-II"/>
</dbReference>
<feature type="repeat" description="RCC1" evidence="14">
    <location>
        <begin position="625"/>
        <end position="676"/>
    </location>
</feature>
<evidence type="ECO:0000256" key="1">
    <source>
        <dbReference type="ARBA" id="ARBA00000885"/>
    </source>
</evidence>
<dbReference type="PANTHER" id="PTHR22870:SF398">
    <property type="entry name" value="E3 UBIQUITIN-PROTEIN LIGASE HERC2"/>
    <property type="match status" value="1"/>
</dbReference>
<dbReference type="InterPro" id="IPR021097">
    <property type="entry name" value="CPH_domain"/>
</dbReference>
<feature type="repeat" description="RCC1" evidence="14">
    <location>
        <begin position="3235"/>
        <end position="3286"/>
    </location>
</feature>
<feature type="compositionally biased region" description="Low complexity" evidence="15">
    <location>
        <begin position="122"/>
        <end position="136"/>
    </location>
</feature>
<feature type="compositionally biased region" description="Polar residues" evidence="15">
    <location>
        <begin position="1354"/>
        <end position="1369"/>
    </location>
</feature>
<name>A0ABD0KIZ4_9CAEN</name>
<dbReference type="InterPro" id="IPR051210">
    <property type="entry name" value="Ub_ligase/GEF_domain"/>
</dbReference>
<evidence type="ECO:0000256" key="10">
    <source>
        <dbReference type="ARBA" id="ARBA00022771"/>
    </source>
</evidence>
<keyword evidence="8" id="KW-0479">Metal-binding</keyword>
<dbReference type="PROSITE" id="PS50255">
    <property type="entry name" value="CYTOCHROME_B5_2"/>
    <property type="match status" value="1"/>
</dbReference>
<feature type="compositionally biased region" description="Acidic residues" evidence="15">
    <location>
        <begin position="2010"/>
        <end position="2020"/>
    </location>
</feature>
<dbReference type="InterPro" id="IPR001199">
    <property type="entry name" value="Cyt_B5-like_heme/steroid-bd"/>
</dbReference>
<feature type="repeat" description="RCC1" evidence="14">
    <location>
        <begin position="573"/>
        <end position="624"/>
    </location>
</feature>
<evidence type="ECO:0000256" key="14">
    <source>
        <dbReference type="PROSITE-ProRule" id="PRU00235"/>
    </source>
</evidence>
<evidence type="ECO:0000259" key="18">
    <source>
        <dbReference type="PROSITE" id="PS51284"/>
    </source>
</evidence>
<dbReference type="InterPro" id="IPR000433">
    <property type="entry name" value="Znf_ZZ"/>
</dbReference>
<dbReference type="InterPro" id="IPR014722">
    <property type="entry name" value="Rib_uL2_dom2"/>
</dbReference>
<dbReference type="SMART" id="SM01337">
    <property type="entry name" value="APC10"/>
    <property type="match status" value="1"/>
</dbReference>
<feature type="repeat" description="RCC1" evidence="14">
    <location>
        <begin position="3287"/>
        <end position="3338"/>
    </location>
</feature>
<comment type="caution">
    <text evidence="20">The sequence shown here is derived from an EMBL/GenBank/DDBJ whole genome shotgun (WGS) entry which is preliminary data.</text>
</comment>
<feature type="domain" description="DOC" evidence="18">
    <location>
        <begin position="2817"/>
        <end position="2994"/>
    </location>
</feature>
<keyword evidence="10 13" id="KW-0863">Zinc-finger</keyword>
<dbReference type="Pfam" id="PF11515">
    <property type="entry name" value="Cul7"/>
    <property type="match status" value="1"/>
</dbReference>
<dbReference type="Gene3D" id="2.130.10.30">
    <property type="entry name" value="Regulator of chromosome condensation 1/beta-lactamase-inhibitor protein II"/>
    <property type="match status" value="2"/>
</dbReference>
<dbReference type="PROSITE" id="PS01357">
    <property type="entry name" value="ZF_ZZ_1"/>
    <property type="match status" value="1"/>
</dbReference>
<evidence type="ECO:0000259" key="19">
    <source>
        <dbReference type="PROSITE" id="PS51416"/>
    </source>
</evidence>
<keyword evidence="5" id="KW-0963">Cytoplasm</keyword>
<feature type="repeat" description="RCC1" evidence="14">
    <location>
        <begin position="3074"/>
        <end position="3128"/>
    </location>
</feature>
<evidence type="ECO:0000259" key="17">
    <source>
        <dbReference type="PROSITE" id="PS50255"/>
    </source>
</evidence>
<dbReference type="SMART" id="SM00291">
    <property type="entry name" value="ZnF_ZZ"/>
    <property type="match status" value="1"/>
</dbReference>
<sequence>MKVLSCSCCDGHCGPNNGCNCPPCQQLDREEEAHQVVEDARPKPSQPIIDGWTWGQQPDVGELRECLQSVLLEHQNLCLQASGTTLSATRLQQRLAVLERYFTALCRQTQADRKPPSKKRQANQSNLNKQKSSSVKPAEKATMGLARVGSRAALSFAFAFLRRAWRSGEDADLCSELLQESLDALRSLPEATLFEDGSVSSVWLEVVERATKFLHSVVAGDLSGSASAHSSSKIPTQDQQIALCLLMELAVQRGSLGHMLSAVLLLLNLWNNSHHHYDNRVSSSLLSAPLIPLLTRMAGIQNSKSRSHKMCRWDDVFMVSPTECFLNYLTIPDDENTPVDLRQSAVVIMAHLDRLCSPYLPPSPSQKGGSTAVTQEAVGLGWLGWAGSSSMYGPHQLDIFNDLGGIQQIACAERCLLVLTRSGRVYSMFYSSDTQSPQLVSGFGDKEVIKVAAHPDGKHYLALTCDGEVYSWGNGDGGRLGHGDNIARDEPTLVTTLSGKHIVHIAVGSTYSAAVTASGELFTWGRGNYGRLGHGNSEDHSYPSLVTTLKGHRVIDVACGSGDAQTVAVTDTSAVYSWGDGDYGKLGRGGSDGSKTPKLIEKLMGQDVVRVFCGAQFTLALTKSGTLFSWGKGDNFRLGHGTEDHIRHPRQLEALAGRRVISASVGAMHCLALTEDGEVYGWGKNEQGQLGDMSVTNVPEPTLLPAMEGKFIVGASCGPSQTFLWSSSGQWTVGSRIPFIVDVNQWTLERLDELLGVVCEGMDGRSDRPPPQDKECMAVAALNLLNLQLHAAISQSEDSESLGLGQGSPLVNSLKHRVVSLASNSGVISTVQMAAQATLQSGWSILLPTAEERARALSSLLSNGGHKMSVKRSGQRLMRVMQRLFDCSGREVSVMSSGQRFMTDLLVSSLMADGGLETSLQLAVKAEIKELEEKKEKEGDGGEADDDDENGKMSEATNATKCEPSSVGREATQVETQGEMQAAIPLLQLIQQLFRNSTTYSLAQLQEIARDSGGKSPEGDPLEMSPSLHLLLQFQRLLVARIFSKDHGTIVKSTEGKEEEDFTKLTSEIGLEMQGAASVLRKYCSLLCGHVNNVLSAAVSVASISSRHFSHVSHIITKDVTGVLLPELLSCLVLLSVRCGPVIRVSRAVTVVGQTLELLDRFNQQAPGRDRDDQEDLAWPGVWSYTLERYTQKSFDDVQMIRKVDLENHNKDGGLWVVIHGKVYDIHDFKSQAPCGREILTDYAGRDASHAFEGAHHSEEAREMMQAFYVGQYVDPEKDIVLPMDSSTMSSPLMDAERTLGTLLGLHAAEQVRSTPLAAEEVECGEWLQADFFSGGLQVLQPHNSFDEEKGETRTPSSSTNTPGATPTSEHVHLPHTMDKERLYEEENASADAAKPFLQALAEGRVQEPTVKSFLAMVDRFFHSYHLAFPIEFPQDHPVEEVGRLLLAVLLKHLDLGHVVLGLVEHGQGETTHKPSLPRSVLDICRAILTTKKNLIKAHQDQGRSYKEVCAPVIERCLFLFNELRPATGDEINTFTRSKLLHSSPRWREVIGRIVEDKKKSKRSVDLEDDKDDTYPPKASGGEEETKDTETFKNGQAKAPKEEPEPLVTPEMGGGEGSVLEPPERSEEGVAAVQTEDGGGAACLVTGAKGGGDGKQEEELEDKVEEMCDEMAGGDGISGAKQSDPWEHIVNAVTSTQRMKWLRQRLTGAKADMQLVNKIIEFVLYEHPIDIEKLRRSLYHQVGRAELRLKGIQSMLSLIHQDHLIPSVRHAILCGWQGLLTVGTKPRPPLPHCLADVQLIPPCDRILLEMTFAELYRWAINQLRTCVIEADMAFKARGINPAHPPRDNSKEQLSLGALSPSRFILATLGVLVAEHHAHSLSLLLNSGLLALTQSILRLAGIDPDVQVPESSALLCTVPEEQKSRKQNQQLPLSGPELAAMMKIGTRVMRGVDWKWGDQDGPPPGLGRVIGELGDDGWIRVQWDTGSTNSYRMGKEGKYDLKLAQPPELPDHDDEEEEESESEKTKPESKHPTALIRKSTIGLLKVLSLCAGIHASRAQPEAIGALCGLMHSIIESGCSYGLNTNSAAIQIASQQHLRWCTLGFVRSLATDGVLCRALSSRRWIALLMHILTLKLLRAVLPHWDSTTDISRIHHVIHSLFRLLGNVLTSCATDPTLISSMESAGHCKPLRPRVSVTATYTSTVAEEMVVLLQKLHSLEVWNPHINIYMAAKLPAIIDALDSNSQDSDAANPDTAGTILAVLAIIGGVDSRPRLGGQVRHETHGLGTVARITPQGKIHVQFTSDKLRVCRLTELTPVPVLEFRVDRMGLAEEDLSNWARFISRGMNFLRSADRDKEIMRAPLATSTGSIEPPPPPIPSSQELIKHQILLGQMRAAACLFRHQCNLRSILCQSVPVDTTPSPAHMLLMAAQGLMHEGAGIGEEEGHIGETGPQHSTLLQQILMLATQPSPLKAMFSKEEMQVAAVEVCQYLQAEMDHPSDTANDSGSDDEQPGPEPMATVARTSPVVTKGLFDMPGAAARPTVRHKKLKQPTAPPASPVVSQLVEMGFPRKSVEFAEKALGMLGWLCRLVSVVLLQLSAAPVEAIGGSTLFKKRLDFLNNDDYAVYVRDNIQVGMMVRCCRTYEEVHEGDIGKVIKLDRDGLHDLNIQADWQRKTGTYWVRYIHVELLGFTNMAATTTQPIKVGDKVRVKQSVTTPTYKWGSVTHGSIGTVTAINPNGRDVTVDFPQQAHWTGVIEEMELVPSTHPHVTCDACAMCPIMGPRYKCKVCDDYDMCENCFRSIKSHRHPFLRYTEPESEPSFAGKPGKQSKLPSRIVSGALVDNWHICVKNITVSSRENNAARLIDGNEGYWQSAGSQGKHWIRLEMQPEMVINRLCMRIDPGDSSYTPSLVVVSAGESVSNLKEIRTIHIPANETLVTLVSDMTEAYELIEIAIRQCRSSGIDCKIHGLSIVAHRRSEDDDAVAGFSYLASDKEEDDERHLLNQSGDSFNSGKKKLRPMSSKDIQTHVFVWGLNDKDQLGGPKGSKIKLPQLNETLSALNCVHIAGGSKSLFCVTQDGKVYACGEATNGRLGLGISSGNIFVSRQITSLSQYVVKKVAVHSGGRHAMALTVDGKVFSWGEGDDGKLGHSSRMNCDSPRLIEVLKSKRVRDIACGSSHSAAITSSGELYTWGLGDYGRLGHGDNTTQLKPKLVKALVGQRVIQVACGSRDAQTLALTDYGIVYSWGDGDFGKLGRGGSEGCSVPHAVERLTGQGVIQIECGAQFSLALTKSGQVWTWGKGDYFRLGHGTDAHVRKPQLVEALKGKKIIHVAVGALHCLCVTDTGQVYAWGDNDHGQQGNGTTTVNRKPALVQGLEGYKITRVACGSSHSVAWATTDLSTPISHEPVLFSAAKDPLGATLLGVNDGTSDDSPFTLPNSDSAFGGKHSRPSLSKIILSLETTAEKKRALAHVLTALQISHA</sequence>
<keyword evidence="6" id="KW-0597">Phosphoprotein</keyword>
<dbReference type="Pfam" id="PF00173">
    <property type="entry name" value="Cyt-b5"/>
    <property type="match status" value="1"/>
</dbReference>
<feature type="repeat" description="RCC1" evidence="14">
    <location>
        <begin position="3181"/>
        <end position="3232"/>
    </location>
</feature>
<evidence type="ECO:0000313" key="20">
    <source>
        <dbReference type="EMBL" id="KAK7486952.1"/>
    </source>
</evidence>
<dbReference type="SUPFAM" id="SSF159034">
    <property type="entry name" value="Mib/herc2 domain-like"/>
    <property type="match status" value="1"/>
</dbReference>
<feature type="region of interest" description="Disordered" evidence="15">
    <location>
        <begin position="2494"/>
        <end position="2515"/>
    </location>
</feature>
<proteinExistence type="predicted"/>
<comment type="catalytic activity">
    <reaction evidence="1">
        <text>S-ubiquitinyl-[E2 ubiquitin-conjugating enzyme]-L-cysteine + [acceptor protein]-L-lysine = [E2 ubiquitin-conjugating enzyme]-L-cysteine + N(6)-ubiquitinyl-[acceptor protein]-L-lysine.</text>
        <dbReference type="EC" id="2.3.2.26"/>
    </reaction>
</comment>
<dbReference type="FunFam" id="2.130.10.30:FF:000006">
    <property type="entry name" value="E3 ubiquitin-protein ligase HERC2 isoform X1"/>
    <property type="match status" value="1"/>
</dbReference>
<evidence type="ECO:0000256" key="12">
    <source>
        <dbReference type="ARBA" id="ARBA00022833"/>
    </source>
</evidence>
<dbReference type="GO" id="GO:0005737">
    <property type="term" value="C:cytoplasm"/>
    <property type="evidence" value="ECO:0007669"/>
    <property type="project" value="UniProtKB-SubCell"/>
</dbReference>
<dbReference type="CDD" id="cd08664">
    <property type="entry name" value="APC10-HERC2"/>
    <property type="match status" value="1"/>
</dbReference>
<feature type="region of interest" description="Disordered" evidence="15">
    <location>
        <begin position="1558"/>
        <end position="1624"/>
    </location>
</feature>
<dbReference type="InterPro" id="IPR010606">
    <property type="entry name" value="Mib_Herc2"/>
</dbReference>
<dbReference type="InterPro" id="IPR004939">
    <property type="entry name" value="APC_su10/DOC_dom"/>
</dbReference>
<dbReference type="FunFam" id="3.10.120.10:FF:000005">
    <property type="entry name" value="E3 ubiquitin-protein ligase HERC2 isoform X2"/>
    <property type="match status" value="1"/>
</dbReference>
<dbReference type="FunFam" id="2.30.30.30:FF:000015">
    <property type="entry name" value="E3 ubiquitin-protein ligase HERC2"/>
    <property type="match status" value="1"/>
</dbReference>
<dbReference type="Pfam" id="PF25390">
    <property type="entry name" value="WD40_RLD"/>
    <property type="match status" value="2"/>
</dbReference>
<evidence type="ECO:0000256" key="4">
    <source>
        <dbReference type="ARBA" id="ARBA00012485"/>
    </source>
</evidence>
<accession>A0ABD0KIZ4</accession>
<dbReference type="SUPFAM" id="SSF49785">
    <property type="entry name" value="Galactose-binding domain-like"/>
    <property type="match status" value="1"/>
</dbReference>
<feature type="region of interest" description="Disordered" evidence="15">
    <location>
        <begin position="932"/>
        <end position="974"/>
    </location>
</feature>
<reference evidence="20 21" key="1">
    <citation type="journal article" date="2023" name="Sci. Data">
        <title>Genome assembly of the Korean intertidal mud-creeper Batillaria attramentaria.</title>
        <authorList>
            <person name="Patra A.K."/>
            <person name="Ho P.T."/>
            <person name="Jun S."/>
            <person name="Lee S.J."/>
            <person name="Kim Y."/>
            <person name="Won Y.J."/>
        </authorList>
    </citation>
    <scope>NUCLEOTIDE SEQUENCE [LARGE SCALE GENOMIC DNA]</scope>
    <source>
        <strain evidence="20">Wonlab-2016</strain>
    </source>
</reference>
<evidence type="ECO:0000256" key="3">
    <source>
        <dbReference type="ARBA" id="ARBA00004906"/>
    </source>
</evidence>
<comment type="pathway">
    <text evidence="3">Protein modification; protein ubiquitination.</text>
</comment>
<dbReference type="PROSITE" id="PS51416">
    <property type="entry name" value="MIB_HERC2"/>
    <property type="match status" value="1"/>
</dbReference>
<dbReference type="EC" id="2.3.2.26" evidence="4"/>
<keyword evidence="7" id="KW-0808">Transferase</keyword>
<feature type="compositionally biased region" description="Basic and acidic residues" evidence="15">
    <location>
        <begin position="2021"/>
        <end position="2030"/>
    </location>
</feature>
<dbReference type="PROSITE" id="PS50012">
    <property type="entry name" value="RCC1_3"/>
    <property type="match status" value="12"/>
</dbReference>
<dbReference type="GO" id="GO:0008270">
    <property type="term" value="F:zinc ion binding"/>
    <property type="evidence" value="ECO:0007669"/>
    <property type="project" value="UniProtKB-KW"/>
</dbReference>
<dbReference type="Gene3D" id="3.10.120.10">
    <property type="entry name" value="Cytochrome b5-like heme/steroid binding domain"/>
    <property type="match status" value="1"/>
</dbReference>
<comment type="subcellular location">
    <subcellularLocation>
        <location evidence="2">Cytoplasm</location>
    </subcellularLocation>
</comment>
<organism evidence="20 21">
    <name type="scientific">Batillaria attramentaria</name>
    <dbReference type="NCBI Taxonomy" id="370345"/>
    <lineage>
        <taxon>Eukaryota</taxon>
        <taxon>Metazoa</taxon>
        <taxon>Spiralia</taxon>
        <taxon>Lophotrochozoa</taxon>
        <taxon>Mollusca</taxon>
        <taxon>Gastropoda</taxon>
        <taxon>Caenogastropoda</taxon>
        <taxon>Sorbeoconcha</taxon>
        <taxon>Cerithioidea</taxon>
        <taxon>Batillariidae</taxon>
        <taxon>Batillaria</taxon>
    </lineage>
</organism>
<feature type="domain" description="MIB/HERC2" evidence="19">
    <location>
        <begin position="1933"/>
        <end position="2006"/>
    </location>
</feature>
<dbReference type="SUPFAM" id="SSF57850">
    <property type="entry name" value="RING/U-box"/>
    <property type="match status" value="1"/>
</dbReference>
<dbReference type="Gene3D" id="3.30.60.90">
    <property type="match status" value="1"/>
</dbReference>
<dbReference type="InterPro" id="IPR000408">
    <property type="entry name" value="Reg_chr_condens"/>
</dbReference>
<dbReference type="InterPro" id="IPR036400">
    <property type="entry name" value="Cyt_B5-like_heme/steroid_sf"/>
</dbReference>
<dbReference type="InterPro" id="IPR008979">
    <property type="entry name" value="Galactose-bd-like_sf"/>
</dbReference>
<dbReference type="PRINTS" id="PR00633">
    <property type="entry name" value="RCCNDNSATION"/>
</dbReference>
<dbReference type="Gene3D" id="2.60.120.260">
    <property type="entry name" value="Galactose-binding domain-like"/>
    <property type="match status" value="1"/>
</dbReference>
<feature type="repeat" description="RCC1" evidence="14">
    <location>
        <begin position="467"/>
        <end position="518"/>
    </location>
</feature>
<keyword evidence="9" id="KW-0677">Repeat</keyword>
<feature type="repeat" description="RCC1" evidence="14">
    <location>
        <begin position="677"/>
        <end position="728"/>
    </location>
</feature>
<feature type="domain" description="ZZ-type" evidence="16">
    <location>
        <begin position="2762"/>
        <end position="2813"/>
    </location>
</feature>
<dbReference type="PANTHER" id="PTHR22870">
    <property type="entry name" value="REGULATOR OF CHROMOSOME CONDENSATION"/>
    <property type="match status" value="1"/>
</dbReference>
<evidence type="ECO:0000256" key="9">
    <source>
        <dbReference type="ARBA" id="ARBA00022737"/>
    </source>
</evidence>
<dbReference type="Proteomes" id="UP001519460">
    <property type="component" value="Unassembled WGS sequence"/>
</dbReference>